<dbReference type="Proteomes" id="UP000092544">
    <property type="component" value="Unassembled WGS sequence"/>
</dbReference>
<feature type="transmembrane region" description="Helical" evidence="1">
    <location>
        <begin position="6"/>
        <end position="26"/>
    </location>
</feature>
<evidence type="ECO:0000256" key="1">
    <source>
        <dbReference type="SAM" id="Phobius"/>
    </source>
</evidence>
<evidence type="ECO:0000313" key="2">
    <source>
        <dbReference type="EMBL" id="SBS36524.1"/>
    </source>
</evidence>
<protein>
    <submittedName>
        <fullName evidence="2">Uncharacterized protein</fullName>
    </submittedName>
</protein>
<name>A0A1A8TQC3_9GAMM</name>
<keyword evidence="3" id="KW-1185">Reference proteome</keyword>
<keyword evidence="1" id="KW-0812">Transmembrane</keyword>
<keyword evidence="1" id="KW-0472">Membrane</keyword>
<accession>A0A1A8TQC3</accession>
<keyword evidence="1" id="KW-1133">Transmembrane helix</keyword>
<dbReference type="RefSeq" id="WP_067019361.1">
    <property type="nucleotide sequence ID" value="NZ_FLOB01000013.1"/>
</dbReference>
<sequence>MIAQLVLSIALFFILLVAIMLFYVRYQSKVPYYRMTEADCVSLLVKAVQGNLPEQDWDMFIGMMIRDNEQIESLRTQCYVIDDAFRKETKLVDGRQCVRFHSEGLKQLTCLLDEWQHKTHLIV</sequence>
<organism evidence="2 3">
    <name type="scientific">Marinomonas spartinae</name>
    <dbReference type="NCBI Taxonomy" id="1792290"/>
    <lineage>
        <taxon>Bacteria</taxon>
        <taxon>Pseudomonadati</taxon>
        <taxon>Pseudomonadota</taxon>
        <taxon>Gammaproteobacteria</taxon>
        <taxon>Oceanospirillales</taxon>
        <taxon>Oceanospirillaceae</taxon>
        <taxon>Marinomonas</taxon>
    </lineage>
</organism>
<dbReference type="OrthoDB" id="6120993at2"/>
<reference evidence="2 3" key="1">
    <citation type="submission" date="2016-06" db="EMBL/GenBank/DDBJ databases">
        <authorList>
            <person name="Kjaerup R.B."/>
            <person name="Dalgaard T.S."/>
            <person name="Juul-Madsen H.R."/>
        </authorList>
    </citation>
    <scope>NUCLEOTIDE SEQUENCE [LARGE SCALE GENOMIC DNA]</scope>
    <source>
        <strain evidence="2 3">CECT 8886</strain>
    </source>
</reference>
<proteinExistence type="predicted"/>
<evidence type="ECO:0000313" key="3">
    <source>
        <dbReference type="Proteomes" id="UP000092544"/>
    </source>
</evidence>
<dbReference type="AlphaFoldDB" id="A0A1A8TQC3"/>
<gene>
    <name evidence="2" type="ORF">MSP8886_03738</name>
</gene>
<dbReference type="STRING" id="1792290.MSP8886_03738"/>
<dbReference type="EMBL" id="FLOB01000013">
    <property type="protein sequence ID" value="SBS36524.1"/>
    <property type="molecule type" value="Genomic_DNA"/>
</dbReference>